<protein>
    <recommendedName>
        <fullName evidence="7">Glutathione transferase</fullName>
    </recommendedName>
</protein>
<dbReference type="AlphaFoldDB" id="A0AAV1KG52"/>
<dbReference type="GO" id="GO:0004364">
    <property type="term" value="F:glutathione transferase activity"/>
    <property type="evidence" value="ECO:0007669"/>
    <property type="project" value="TreeGrafter"/>
</dbReference>
<comment type="subunit">
    <text evidence="1">Homodimer.</text>
</comment>
<dbReference type="InterPro" id="IPR010987">
    <property type="entry name" value="Glutathione-S-Trfase_C-like"/>
</dbReference>
<dbReference type="GO" id="GO:0006749">
    <property type="term" value="P:glutathione metabolic process"/>
    <property type="evidence" value="ECO:0007669"/>
    <property type="project" value="TreeGrafter"/>
</dbReference>
<evidence type="ECO:0000256" key="1">
    <source>
        <dbReference type="ARBA" id="ARBA00011738"/>
    </source>
</evidence>
<dbReference type="Pfam" id="PF00043">
    <property type="entry name" value="GST_C"/>
    <property type="match status" value="1"/>
</dbReference>
<dbReference type="CDD" id="cd03177">
    <property type="entry name" value="GST_C_Delta_Epsilon"/>
    <property type="match status" value="1"/>
</dbReference>
<proteinExistence type="inferred from homology"/>
<evidence type="ECO:0000259" key="4">
    <source>
        <dbReference type="PROSITE" id="PS50405"/>
    </source>
</evidence>
<dbReference type="PANTHER" id="PTHR43969">
    <property type="entry name" value="GLUTATHIONE S TRANSFERASE D10, ISOFORM A-RELATED"/>
    <property type="match status" value="1"/>
</dbReference>
<comment type="similarity">
    <text evidence="2">Belongs to the GST superfamily.</text>
</comment>
<gene>
    <name evidence="5" type="ORF">PARMNEM_LOCUS3172</name>
</gene>
<dbReference type="FunFam" id="1.20.1050.10:FF:000007">
    <property type="entry name" value="Glutathione S-transferase 1-1"/>
    <property type="match status" value="1"/>
</dbReference>
<dbReference type="PROSITE" id="PS50404">
    <property type="entry name" value="GST_NTER"/>
    <property type="match status" value="1"/>
</dbReference>
<dbReference type="InterPro" id="IPR004046">
    <property type="entry name" value="GST_C"/>
</dbReference>
<accession>A0AAV1KG52</accession>
<evidence type="ECO:0008006" key="7">
    <source>
        <dbReference type="Google" id="ProtNLM"/>
    </source>
</evidence>
<reference evidence="5 6" key="1">
    <citation type="submission" date="2023-11" db="EMBL/GenBank/DDBJ databases">
        <authorList>
            <person name="Hedman E."/>
            <person name="Englund M."/>
            <person name="Stromberg M."/>
            <person name="Nyberg Akerstrom W."/>
            <person name="Nylinder S."/>
            <person name="Jareborg N."/>
            <person name="Kallberg Y."/>
            <person name="Kronander E."/>
        </authorList>
    </citation>
    <scope>NUCLEOTIDE SEQUENCE [LARGE SCALE GENOMIC DNA]</scope>
</reference>
<dbReference type="InterPro" id="IPR040079">
    <property type="entry name" value="Glutathione_S-Trfase"/>
</dbReference>
<dbReference type="Pfam" id="PF02798">
    <property type="entry name" value="GST_N"/>
    <property type="match status" value="1"/>
</dbReference>
<dbReference type="SUPFAM" id="SSF47616">
    <property type="entry name" value="GST C-terminal domain-like"/>
    <property type="match status" value="1"/>
</dbReference>
<dbReference type="SUPFAM" id="SSF52833">
    <property type="entry name" value="Thioredoxin-like"/>
    <property type="match status" value="1"/>
</dbReference>
<keyword evidence="6" id="KW-1185">Reference proteome</keyword>
<dbReference type="EMBL" id="CAVLGL010000035">
    <property type="protein sequence ID" value="CAK1581519.1"/>
    <property type="molecule type" value="Genomic_DNA"/>
</dbReference>
<evidence type="ECO:0000259" key="3">
    <source>
        <dbReference type="PROSITE" id="PS50404"/>
    </source>
</evidence>
<evidence type="ECO:0000256" key="2">
    <source>
        <dbReference type="RuleBase" id="RU003494"/>
    </source>
</evidence>
<feature type="domain" description="GST N-terminal" evidence="3">
    <location>
        <begin position="9"/>
        <end position="90"/>
    </location>
</feature>
<dbReference type="SFLD" id="SFLDS00019">
    <property type="entry name" value="Glutathione_Transferase_(cytos"/>
    <property type="match status" value="1"/>
</dbReference>
<evidence type="ECO:0000313" key="6">
    <source>
        <dbReference type="Proteomes" id="UP001314205"/>
    </source>
</evidence>
<dbReference type="Gene3D" id="3.40.30.10">
    <property type="entry name" value="Glutaredoxin"/>
    <property type="match status" value="1"/>
</dbReference>
<dbReference type="Gene3D" id="1.20.1050.10">
    <property type="match status" value="1"/>
</dbReference>
<dbReference type="SFLD" id="SFLDG00358">
    <property type="entry name" value="Main_(cytGST)"/>
    <property type="match status" value="1"/>
</dbReference>
<evidence type="ECO:0000313" key="5">
    <source>
        <dbReference type="EMBL" id="CAK1581519.1"/>
    </source>
</evidence>
<dbReference type="InterPro" id="IPR004045">
    <property type="entry name" value="Glutathione_S-Trfase_N"/>
</dbReference>
<name>A0AAV1KG52_9NEOP</name>
<dbReference type="PANTHER" id="PTHR43969:SF9">
    <property type="entry name" value="GLUTATHIONE S TRANSFERASE D10, ISOFORM A-RELATED"/>
    <property type="match status" value="1"/>
</dbReference>
<dbReference type="PROSITE" id="PS50405">
    <property type="entry name" value="GST_CTER"/>
    <property type="match status" value="1"/>
</dbReference>
<dbReference type="InterPro" id="IPR036282">
    <property type="entry name" value="Glutathione-S-Trfase_C_sf"/>
</dbReference>
<dbReference type="Proteomes" id="UP001314205">
    <property type="component" value="Unassembled WGS sequence"/>
</dbReference>
<dbReference type="InterPro" id="IPR036249">
    <property type="entry name" value="Thioredoxin-like_sf"/>
</dbReference>
<feature type="domain" description="GST C-terminal" evidence="4">
    <location>
        <begin position="98"/>
        <end position="228"/>
    </location>
</feature>
<sequence length="228" mass="25611">MAREATKLSRLLLYKADASPPSCAVRMLGDILGLHFDFKEPKLLAMEHKTSEFKKLNPMATIPVLQDGDFVVSESHAIMQYLVGEYGGEMGKSLYPRQPRARALVDQCMYFDAAVMFHSVKAVALPTLLHGKKGPTSEDTVNIDECYAVLEAYLERNNYVATDQLTIADLSLSTTTAATQIMHKLDNNRFPRTTDWLARMSEETSFKKVAVPGLALLKKMLHARWERN</sequence>
<comment type="caution">
    <text evidence="5">The sequence shown here is derived from an EMBL/GenBank/DDBJ whole genome shotgun (WGS) entry which is preliminary data.</text>
</comment>
<organism evidence="5 6">
    <name type="scientific">Parnassius mnemosyne</name>
    <name type="common">clouded apollo</name>
    <dbReference type="NCBI Taxonomy" id="213953"/>
    <lineage>
        <taxon>Eukaryota</taxon>
        <taxon>Metazoa</taxon>
        <taxon>Ecdysozoa</taxon>
        <taxon>Arthropoda</taxon>
        <taxon>Hexapoda</taxon>
        <taxon>Insecta</taxon>
        <taxon>Pterygota</taxon>
        <taxon>Neoptera</taxon>
        <taxon>Endopterygota</taxon>
        <taxon>Lepidoptera</taxon>
        <taxon>Glossata</taxon>
        <taxon>Ditrysia</taxon>
        <taxon>Papilionoidea</taxon>
        <taxon>Papilionidae</taxon>
        <taxon>Parnassiinae</taxon>
        <taxon>Parnassini</taxon>
        <taxon>Parnassius</taxon>
        <taxon>Driopa</taxon>
    </lineage>
</organism>